<feature type="domain" description="Sensor histidine kinase NatK-like C-terminal" evidence="2">
    <location>
        <begin position="344"/>
        <end position="438"/>
    </location>
</feature>
<dbReference type="CDD" id="cd16935">
    <property type="entry name" value="HATPase_AgrC-ComD-like"/>
    <property type="match status" value="1"/>
</dbReference>
<dbReference type="KEGG" id="abut:Ami103574_05420"/>
<reference evidence="3 4" key="1">
    <citation type="submission" date="2020-02" db="EMBL/GenBank/DDBJ databases">
        <authorList>
            <person name="Kim Y.B."/>
            <person name="Roh S.W."/>
        </authorList>
    </citation>
    <scope>NUCLEOTIDE SEQUENCE [LARGE SCALE GENOMIC DNA]</scope>
    <source>
        <strain evidence="3 4">DSM 103574</strain>
    </source>
</reference>
<dbReference type="PANTHER" id="PTHR40448:SF1">
    <property type="entry name" value="TWO-COMPONENT SENSOR HISTIDINE KINASE"/>
    <property type="match status" value="1"/>
</dbReference>
<name>A0A858BTX1_9FIRM</name>
<evidence type="ECO:0000313" key="4">
    <source>
        <dbReference type="Proteomes" id="UP000466848"/>
    </source>
</evidence>
<feature type="transmembrane region" description="Helical" evidence="1">
    <location>
        <begin position="199"/>
        <end position="221"/>
    </location>
</feature>
<evidence type="ECO:0000256" key="1">
    <source>
        <dbReference type="SAM" id="Phobius"/>
    </source>
</evidence>
<keyword evidence="1" id="KW-0812">Transmembrane</keyword>
<sequence>MNRDKKTNNRTGLHFKLLFLLFSAVLITTGTVSYQLAARELKVQLAQKCHALAATVAAVITENSDGYAAFLKDMDMESEYYRETKTLMMKLKEVNVKHVTYIYTMVQVDENTVMYVIGGEPPGSPVYTPPGFIDHGVTDAWRTAFKEQRAVSGKDFIDTPYGTRLSSYEPIFHKETGEFLGLVGADVTQSQYNSIMNIFIIQTVIGLMMGLFVFAVATWRLSGNVSFILNKGRYEAEFARRIVSTGRGYYQKMDEMYDKLHILRHDYKYHLNAARKMLGTGDAAGADQYLTVVEEKLSWYEPQSFCQNHVINALIADYAERCQKMDIQFDIRLNIPKTLGIPDYDLCIILGNLLENAVNACGKLAHTRVIQLETRSTRNQLLFMVKNNFNGEIHHHDGIPLSKKVNGGFGLRSVKEVIAGHNGDITFEWNEDSFTTFVAVRF</sequence>
<organism evidence="3 4">
    <name type="scientific">Aminipila butyrica</name>
    <dbReference type="NCBI Taxonomy" id="433296"/>
    <lineage>
        <taxon>Bacteria</taxon>
        <taxon>Bacillati</taxon>
        <taxon>Bacillota</taxon>
        <taxon>Clostridia</taxon>
        <taxon>Peptostreptococcales</taxon>
        <taxon>Anaerovoracaceae</taxon>
        <taxon>Aminipila</taxon>
    </lineage>
</organism>
<dbReference type="InterPro" id="IPR032834">
    <property type="entry name" value="NatK-like_C"/>
</dbReference>
<dbReference type="InterPro" id="IPR036890">
    <property type="entry name" value="HATPase_C_sf"/>
</dbReference>
<dbReference type="Proteomes" id="UP000466848">
    <property type="component" value="Chromosome"/>
</dbReference>
<keyword evidence="1" id="KW-1133">Transmembrane helix</keyword>
<evidence type="ECO:0000259" key="2">
    <source>
        <dbReference type="Pfam" id="PF14501"/>
    </source>
</evidence>
<dbReference type="EMBL" id="CP048649">
    <property type="protein sequence ID" value="QIB68792.1"/>
    <property type="molecule type" value="Genomic_DNA"/>
</dbReference>
<accession>A0A858BTX1</accession>
<protein>
    <submittedName>
        <fullName evidence="3">GHKL domain-containing protein</fullName>
    </submittedName>
</protein>
<dbReference type="RefSeq" id="WP_163065655.1">
    <property type="nucleotide sequence ID" value="NZ_CP048649.1"/>
</dbReference>
<dbReference type="Gene3D" id="3.30.565.10">
    <property type="entry name" value="Histidine kinase-like ATPase, C-terminal domain"/>
    <property type="match status" value="1"/>
</dbReference>
<evidence type="ECO:0000313" key="3">
    <source>
        <dbReference type="EMBL" id="QIB68792.1"/>
    </source>
</evidence>
<keyword evidence="1" id="KW-0472">Membrane</keyword>
<dbReference type="Pfam" id="PF14501">
    <property type="entry name" value="HATPase_c_5"/>
    <property type="match status" value="1"/>
</dbReference>
<keyword evidence="4" id="KW-1185">Reference proteome</keyword>
<dbReference type="AlphaFoldDB" id="A0A858BTX1"/>
<dbReference type="GO" id="GO:0042802">
    <property type="term" value="F:identical protein binding"/>
    <property type="evidence" value="ECO:0007669"/>
    <property type="project" value="TreeGrafter"/>
</dbReference>
<gene>
    <name evidence="3" type="ORF">Ami103574_05420</name>
</gene>
<dbReference type="PANTHER" id="PTHR40448">
    <property type="entry name" value="TWO-COMPONENT SENSOR HISTIDINE KINASE"/>
    <property type="match status" value="1"/>
</dbReference>
<dbReference type="SUPFAM" id="SSF55874">
    <property type="entry name" value="ATPase domain of HSP90 chaperone/DNA topoisomerase II/histidine kinase"/>
    <property type="match status" value="1"/>
</dbReference>
<proteinExistence type="predicted"/>